<name>A0ABR0R677_GOSAR</name>
<reference evidence="2 3" key="1">
    <citation type="submission" date="2023-03" db="EMBL/GenBank/DDBJ databases">
        <title>WGS of Gossypium arboreum.</title>
        <authorList>
            <person name="Yu D."/>
        </authorList>
    </citation>
    <scope>NUCLEOTIDE SEQUENCE [LARGE SCALE GENOMIC DNA]</scope>
    <source>
        <tissue evidence="2">Leaf</tissue>
    </source>
</reference>
<dbReference type="Gene3D" id="3.30.420.10">
    <property type="entry name" value="Ribonuclease H-like superfamily/Ribonuclease H"/>
    <property type="match status" value="1"/>
</dbReference>
<dbReference type="PANTHER" id="PTHR47723">
    <property type="entry name" value="OS05G0353850 PROTEIN"/>
    <property type="match status" value="1"/>
</dbReference>
<organism evidence="2 3">
    <name type="scientific">Gossypium arboreum</name>
    <name type="common">Tree cotton</name>
    <name type="synonym">Gossypium nanking</name>
    <dbReference type="NCBI Taxonomy" id="29729"/>
    <lineage>
        <taxon>Eukaryota</taxon>
        <taxon>Viridiplantae</taxon>
        <taxon>Streptophyta</taxon>
        <taxon>Embryophyta</taxon>
        <taxon>Tracheophyta</taxon>
        <taxon>Spermatophyta</taxon>
        <taxon>Magnoliopsida</taxon>
        <taxon>eudicotyledons</taxon>
        <taxon>Gunneridae</taxon>
        <taxon>Pentapetalae</taxon>
        <taxon>rosids</taxon>
        <taxon>malvids</taxon>
        <taxon>Malvales</taxon>
        <taxon>Malvaceae</taxon>
        <taxon>Malvoideae</taxon>
        <taxon>Gossypium</taxon>
    </lineage>
</organism>
<gene>
    <name evidence="2" type="ORF">PVK06_003423</name>
</gene>
<dbReference type="InterPro" id="IPR053151">
    <property type="entry name" value="RNase_H-like"/>
</dbReference>
<keyword evidence="3" id="KW-1185">Reference proteome</keyword>
<dbReference type="Pfam" id="PF13456">
    <property type="entry name" value="RVT_3"/>
    <property type="match status" value="1"/>
</dbReference>
<dbReference type="InterPro" id="IPR002156">
    <property type="entry name" value="RNaseH_domain"/>
</dbReference>
<dbReference type="InterPro" id="IPR036397">
    <property type="entry name" value="RNaseH_sf"/>
</dbReference>
<feature type="domain" description="RNase H type-1" evidence="1">
    <location>
        <begin position="84"/>
        <end position="137"/>
    </location>
</feature>
<evidence type="ECO:0000259" key="1">
    <source>
        <dbReference type="Pfam" id="PF13456"/>
    </source>
</evidence>
<comment type="caution">
    <text evidence="2">The sequence shown here is derived from an EMBL/GenBank/DDBJ whole genome shotgun (WGS) entry which is preliminary data.</text>
</comment>
<dbReference type="Proteomes" id="UP001358586">
    <property type="component" value="Chromosome 1"/>
</dbReference>
<accession>A0ABR0R677</accession>
<proteinExistence type="predicted"/>
<evidence type="ECO:0000313" key="2">
    <source>
        <dbReference type="EMBL" id="KAK5847121.1"/>
    </source>
</evidence>
<protein>
    <recommendedName>
        <fullName evidence="1">RNase H type-1 domain-containing protein</fullName>
    </recommendedName>
</protein>
<dbReference type="InterPro" id="IPR012337">
    <property type="entry name" value="RNaseH-like_sf"/>
</dbReference>
<dbReference type="SUPFAM" id="SSF53098">
    <property type="entry name" value="Ribonuclease H-like"/>
    <property type="match status" value="1"/>
</dbReference>
<evidence type="ECO:0000313" key="3">
    <source>
        <dbReference type="Proteomes" id="UP001358586"/>
    </source>
</evidence>
<dbReference type="PANTHER" id="PTHR47723:SF19">
    <property type="entry name" value="POLYNUCLEOTIDYL TRANSFERASE, RIBONUCLEASE H-LIKE SUPERFAMILY PROTEIN"/>
    <property type="match status" value="1"/>
</dbReference>
<dbReference type="EMBL" id="JARKNE010000001">
    <property type="protein sequence ID" value="KAK5847121.1"/>
    <property type="molecule type" value="Genomic_DNA"/>
</dbReference>
<dbReference type="InterPro" id="IPR044730">
    <property type="entry name" value="RNase_H-like_dom_plant"/>
</dbReference>
<sequence length="137" mass="15846">MRRMAIAPWLYIFNKCNNNNIEILKNQNIHTFQEVPWNIEEIIKCAYNWAKHYGSIRRRGRERIGRHTSREDFVGTRKWICIRSDGVVKVNTGSASAGGVMRDQNGDWILGFNRKVGNCSVYEAELWGILDGMTLAQ</sequence>
<dbReference type="CDD" id="cd06222">
    <property type="entry name" value="RNase_H_like"/>
    <property type="match status" value="1"/>
</dbReference>